<dbReference type="CDD" id="cd11711">
    <property type="entry name" value="GINS_A_Sld5"/>
    <property type="match status" value="1"/>
</dbReference>
<dbReference type="InterPro" id="IPR031633">
    <property type="entry name" value="SLD5_C"/>
</dbReference>
<feature type="domain" description="GINS subunit" evidence="7">
    <location>
        <begin position="71"/>
        <end position="148"/>
    </location>
</feature>
<dbReference type="GO" id="GO:0000811">
    <property type="term" value="C:GINS complex"/>
    <property type="evidence" value="ECO:0007669"/>
    <property type="project" value="UniProtKB-UniRule"/>
</dbReference>
<dbReference type="InterPro" id="IPR038749">
    <property type="entry name" value="Sld5_GINS_A"/>
</dbReference>
<name>A0A131XLK3_9ACAR</name>
<dbReference type="InterPro" id="IPR008591">
    <property type="entry name" value="GINS_Sld5"/>
</dbReference>
<keyword evidence="5 6" id="KW-0539">Nucleus</keyword>
<dbReference type="AlphaFoldDB" id="A0A131XLK3"/>
<evidence type="ECO:0000259" key="8">
    <source>
        <dbReference type="Pfam" id="PF16922"/>
    </source>
</evidence>
<dbReference type="GO" id="GO:0000727">
    <property type="term" value="P:double-strand break repair via break-induced replication"/>
    <property type="evidence" value="ECO:0007669"/>
    <property type="project" value="TreeGrafter"/>
</dbReference>
<dbReference type="CDD" id="cd21692">
    <property type="entry name" value="GINS_B_Sld5"/>
    <property type="match status" value="1"/>
</dbReference>
<keyword evidence="4 6" id="KW-0235">DNA replication</keyword>
<dbReference type="PANTHER" id="PTHR21206">
    <property type="entry name" value="SLD5 PROTEIN"/>
    <property type="match status" value="1"/>
</dbReference>
<protein>
    <recommendedName>
        <fullName evidence="3 6">DNA replication complex GINS protein SLD5</fullName>
    </recommendedName>
</protein>
<comment type="function">
    <text evidence="6">The GINS complex plays an essential role in the initiation of DNA replication.</text>
</comment>
<comment type="subcellular location">
    <subcellularLocation>
        <location evidence="1 6">Nucleus</location>
    </subcellularLocation>
</comment>
<organism evidence="9">
    <name type="scientific">Hyalomma excavatum</name>
    <dbReference type="NCBI Taxonomy" id="257692"/>
    <lineage>
        <taxon>Eukaryota</taxon>
        <taxon>Metazoa</taxon>
        <taxon>Ecdysozoa</taxon>
        <taxon>Arthropoda</taxon>
        <taxon>Chelicerata</taxon>
        <taxon>Arachnida</taxon>
        <taxon>Acari</taxon>
        <taxon>Parasitiformes</taxon>
        <taxon>Ixodida</taxon>
        <taxon>Ixodoidea</taxon>
        <taxon>Ixodidae</taxon>
        <taxon>Hyalomminae</taxon>
        <taxon>Hyalomma</taxon>
    </lineage>
</organism>
<evidence type="ECO:0000313" key="9">
    <source>
        <dbReference type="EMBL" id="JAP68384.1"/>
    </source>
</evidence>
<dbReference type="InterPro" id="IPR021151">
    <property type="entry name" value="GINS_A"/>
</dbReference>
<dbReference type="EMBL" id="GEFH01000197">
    <property type="protein sequence ID" value="JAP68384.1"/>
    <property type="molecule type" value="mRNA"/>
</dbReference>
<evidence type="ECO:0000256" key="6">
    <source>
        <dbReference type="PIRNR" id="PIRNR007764"/>
    </source>
</evidence>
<evidence type="ECO:0000256" key="2">
    <source>
        <dbReference type="ARBA" id="ARBA00008187"/>
    </source>
</evidence>
<evidence type="ECO:0000256" key="1">
    <source>
        <dbReference type="ARBA" id="ARBA00004123"/>
    </source>
</evidence>
<reference evidence="9" key="1">
    <citation type="journal article" date="2017" name="Ticks Tick Borne Dis.">
        <title>An insight into the sialome of Hyalomma excavatum.</title>
        <authorList>
            <person name="Ribeiro J.M."/>
            <person name="Slovak M."/>
            <person name="Francischetti I.M."/>
        </authorList>
    </citation>
    <scope>NUCLEOTIDE SEQUENCE</scope>
    <source>
        <strain evidence="9">Samish</strain>
        <tissue evidence="9">Salivary glands</tissue>
    </source>
</reference>
<comment type="similarity">
    <text evidence="2 6">Belongs to the GINS4/SLD5 family.</text>
</comment>
<dbReference type="Gene3D" id="1.20.58.1030">
    <property type="match status" value="1"/>
</dbReference>
<dbReference type="InterPro" id="IPR036224">
    <property type="entry name" value="GINS_bundle-like_dom_sf"/>
</dbReference>
<dbReference type="FunFam" id="3.40.5.60:FF:000001">
    <property type="entry name" value="DNA replication complex GINS protein SLD5"/>
    <property type="match status" value="1"/>
</dbReference>
<dbReference type="PIRSF" id="PIRSF007764">
    <property type="entry name" value="Sld5"/>
    <property type="match status" value="1"/>
</dbReference>
<evidence type="ECO:0000256" key="5">
    <source>
        <dbReference type="ARBA" id="ARBA00023242"/>
    </source>
</evidence>
<dbReference type="SUPFAM" id="SSF160059">
    <property type="entry name" value="PriA/YqbF domain"/>
    <property type="match status" value="1"/>
</dbReference>
<dbReference type="Pfam" id="PF16922">
    <property type="entry name" value="SLD5_C"/>
    <property type="match status" value="1"/>
</dbReference>
<proteinExistence type="evidence at transcript level"/>
<accession>A0A131XLK3</accession>
<dbReference type="GO" id="GO:0006261">
    <property type="term" value="P:DNA-templated DNA replication"/>
    <property type="evidence" value="ECO:0007669"/>
    <property type="project" value="InterPro"/>
</dbReference>
<dbReference type="Pfam" id="PF05916">
    <property type="entry name" value="Sld5"/>
    <property type="match status" value="1"/>
</dbReference>
<evidence type="ECO:0000256" key="4">
    <source>
        <dbReference type="ARBA" id="ARBA00022705"/>
    </source>
</evidence>
<evidence type="ECO:0000256" key="3">
    <source>
        <dbReference type="ARBA" id="ARBA00014804"/>
    </source>
</evidence>
<dbReference type="Gene3D" id="3.40.5.60">
    <property type="match status" value="1"/>
</dbReference>
<dbReference type="SUPFAM" id="SSF158573">
    <property type="entry name" value="GINS helical bundle-like"/>
    <property type="match status" value="1"/>
</dbReference>
<feature type="domain" description="DNA replication complex GINS protein SLD5 C-terminal" evidence="8">
    <location>
        <begin position="169"/>
        <end position="228"/>
    </location>
</feature>
<evidence type="ECO:0000259" key="7">
    <source>
        <dbReference type="Pfam" id="PF05916"/>
    </source>
</evidence>
<sequence>MDSEPDLVDIANKYGYVESHEEECTSAEQVVQKLEEAWLNETFSPELLPYQNDIVDCVLDQLRYMQENLQRIDKNDFKATMHKMEVERIQYILTSYLRTRLGKIEKHGAYILGQHERGEIDSDELLSLDERRFARAYVASIEDYLRDVALVHMPFNQQDFNMASVDRGPDLDEFVFLKVKRQTMGVLVDEGTSQSRDGEVVDLDEGSRHIMRYRAIASLVKDGSVVLL</sequence>
<dbReference type="PANTHER" id="PTHR21206:SF0">
    <property type="entry name" value="DNA REPLICATION COMPLEX GINS PROTEIN SLD5"/>
    <property type="match status" value="1"/>
</dbReference>